<dbReference type="PANTHER" id="PTHR42878">
    <property type="entry name" value="TWO-COMPONENT HISTIDINE KINASE"/>
    <property type="match status" value="1"/>
</dbReference>
<evidence type="ECO:0000256" key="8">
    <source>
        <dbReference type="ARBA" id="ARBA00023012"/>
    </source>
</evidence>
<comment type="caution">
    <text evidence="10">The sequence shown here is derived from an EMBL/GenBank/DDBJ whole genome shotgun (WGS) entry which is preliminary data.</text>
</comment>
<organism evidence="10 11">
    <name type="scientific">Sphingobium boeckii</name>
    <dbReference type="NCBI Taxonomy" id="1082345"/>
    <lineage>
        <taxon>Bacteria</taxon>
        <taxon>Pseudomonadati</taxon>
        <taxon>Pseudomonadota</taxon>
        <taxon>Alphaproteobacteria</taxon>
        <taxon>Sphingomonadales</taxon>
        <taxon>Sphingomonadaceae</taxon>
        <taxon>Sphingobium</taxon>
    </lineage>
</organism>
<dbReference type="Gene3D" id="3.30.565.10">
    <property type="entry name" value="Histidine kinase-like ATPase, C-terminal domain"/>
    <property type="match status" value="1"/>
</dbReference>
<dbReference type="Proteomes" id="UP000549617">
    <property type="component" value="Unassembled WGS sequence"/>
</dbReference>
<evidence type="ECO:0000256" key="7">
    <source>
        <dbReference type="ARBA" id="ARBA00022840"/>
    </source>
</evidence>
<name>A0A7W9AJ01_9SPHN</name>
<dbReference type="SUPFAM" id="SSF47384">
    <property type="entry name" value="Homodimeric domain of signal transducing histidine kinase"/>
    <property type="match status" value="1"/>
</dbReference>
<dbReference type="InterPro" id="IPR003661">
    <property type="entry name" value="HisK_dim/P_dom"/>
</dbReference>
<dbReference type="CDD" id="cd00075">
    <property type="entry name" value="HATPase"/>
    <property type="match status" value="1"/>
</dbReference>
<dbReference type="Gene3D" id="3.30.450.40">
    <property type="match status" value="1"/>
</dbReference>
<evidence type="ECO:0000256" key="4">
    <source>
        <dbReference type="ARBA" id="ARBA00022679"/>
    </source>
</evidence>
<evidence type="ECO:0000313" key="10">
    <source>
        <dbReference type="EMBL" id="MBB5686520.1"/>
    </source>
</evidence>
<dbReference type="RefSeq" id="WP_184019027.1">
    <property type="nucleotide sequence ID" value="NZ_JACIJC010000004.1"/>
</dbReference>
<dbReference type="Gene3D" id="1.10.287.130">
    <property type="match status" value="1"/>
</dbReference>
<keyword evidence="5" id="KW-0547">Nucleotide-binding</keyword>
<evidence type="ECO:0000256" key="6">
    <source>
        <dbReference type="ARBA" id="ARBA00022777"/>
    </source>
</evidence>
<dbReference type="InterPro" id="IPR050351">
    <property type="entry name" value="BphY/WalK/GraS-like"/>
</dbReference>
<evidence type="ECO:0000259" key="9">
    <source>
        <dbReference type="PROSITE" id="PS50109"/>
    </source>
</evidence>
<dbReference type="EMBL" id="JACIJC010000004">
    <property type="protein sequence ID" value="MBB5686520.1"/>
    <property type="molecule type" value="Genomic_DNA"/>
</dbReference>
<protein>
    <recommendedName>
        <fullName evidence="2">histidine kinase</fullName>
        <ecNumber evidence="2">2.7.13.3</ecNumber>
    </recommendedName>
</protein>
<dbReference type="InterPro" id="IPR004358">
    <property type="entry name" value="Sig_transdc_His_kin-like_C"/>
</dbReference>
<proteinExistence type="predicted"/>
<keyword evidence="11" id="KW-1185">Reference proteome</keyword>
<keyword evidence="3" id="KW-0597">Phosphoprotein</keyword>
<dbReference type="SMART" id="SM00065">
    <property type="entry name" value="GAF"/>
    <property type="match status" value="1"/>
</dbReference>
<reference evidence="10 11" key="1">
    <citation type="submission" date="2020-08" db="EMBL/GenBank/DDBJ databases">
        <title>Genomic Encyclopedia of Type Strains, Phase IV (KMG-IV): sequencing the most valuable type-strain genomes for metagenomic binning, comparative biology and taxonomic classification.</title>
        <authorList>
            <person name="Goeker M."/>
        </authorList>
    </citation>
    <scope>NUCLEOTIDE SEQUENCE [LARGE SCALE GENOMIC DNA]</scope>
    <source>
        <strain evidence="10 11">DSM 25079</strain>
    </source>
</reference>
<evidence type="ECO:0000256" key="2">
    <source>
        <dbReference type="ARBA" id="ARBA00012438"/>
    </source>
</evidence>
<dbReference type="CDD" id="cd00082">
    <property type="entry name" value="HisKA"/>
    <property type="match status" value="1"/>
</dbReference>
<feature type="domain" description="Histidine kinase" evidence="9">
    <location>
        <begin position="180"/>
        <end position="391"/>
    </location>
</feature>
<dbReference type="SMART" id="SM00387">
    <property type="entry name" value="HATPase_c"/>
    <property type="match status" value="1"/>
</dbReference>
<dbReference type="GO" id="GO:0030295">
    <property type="term" value="F:protein kinase activator activity"/>
    <property type="evidence" value="ECO:0007669"/>
    <property type="project" value="TreeGrafter"/>
</dbReference>
<dbReference type="GO" id="GO:0005524">
    <property type="term" value="F:ATP binding"/>
    <property type="evidence" value="ECO:0007669"/>
    <property type="project" value="UniProtKB-KW"/>
</dbReference>
<dbReference type="InterPro" id="IPR003594">
    <property type="entry name" value="HATPase_dom"/>
</dbReference>
<comment type="catalytic activity">
    <reaction evidence="1">
        <text>ATP + protein L-histidine = ADP + protein N-phospho-L-histidine.</text>
        <dbReference type="EC" id="2.7.13.3"/>
    </reaction>
</comment>
<keyword evidence="7" id="KW-0067">ATP-binding</keyword>
<dbReference type="InterPro" id="IPR003018">
    <property type="entry name" value="GAF"/>
</dbReference>
<dbReference type="InterPro" id="IPR029016">
    <property type="entry name" value="GAF-like_dom_sf"/>
</dbReference>
<dbReference type="GO" id="GO:0007234">
    <property type="term" value="P:osmosensory signaling via phosphorelay pathway"/>
    <property type="evidence" value="ECO:0007669"/>
    <property type="project" value="TreeGrafter"/>
</dbReference>
<dbReference type="PROSITE" id="PS50109">
    <property type="entry name" value="HIS_KIN"/>
    <property type="match status" value="1"/>
</dbReference>
<dbReference type="SMART" id="SM00388">
    <property type="entry name" value="HisKA"/>
    <property type="match status" value="1"/>
</dbReference>
<dbReference type="AlphaFoldDB" id="A0A7W9AJ01"/>
<dbReference type="EC" id="2.7.13.3" evidence="2"/>
<dbReference type="Pfam" id="PF02518">
    <property type="entry name" value="HATPase_c"/>
    <property type="match status" value="1"/>
</dbReference>
<dbReference type="GO" id="GO:0000155">
    <property type="term" value="F:phosphorelay sensor kinase activity"/>
    <property type="evidence" value="ECO:0007669"/>
    <property type="project" value="InterPro"/>
</dbReference>
<dbReference type="InterPro" id="IPR036890">
    <property type="entry name" value="HATPase_C_sf"/>
</dbReference>
<dbReference type="Pfam" id="PF01590">
    <property type="entry name" value="GAF"/>
    <property type="match status" value="1"/>
</dbReference>
<dbReference type="PRINTS" id="PR00344">
    <property type="entry name" value="BCTRLSENSOR"/>
</dbReference>
<gene>
    <name evidence="10" type="ORF">FHS49_002544</name>
</gene>
<accession>A0A7W9AJ01</accession>
<dbReference type="GO" id="GO:0000156">
    <property type="term" value="F:phosphorelay response regulator activity"/>
    <property type="evidence" value="ECO:0007669"/>
    <property type="project" value="TreeGrafter"/>
</dbReference>
<dbReference type="PANTHER" id="PTHR42878:SF7">
    <property type="entry name" value="SENSOR HISTIDINE KINASE GLRK"/>
    <property type="match status" value="1"/>
</dbReference>
<evidence type="ECO:0000313" key="11">
    <source>
        <dbReference type="Proteomes" id="UP000549617"/>
    </source>
</evidence>
<evidence type="ECO:0000256" key="1">
    <source>
        <dbReference type="ARBA" id="ARBA00000085"/>
    </source>
</evidence>
<dbReference type="InterPro" id="IPR005467">
    <property type="entry name" value="His_kinase_dom"/>
</dbReference>
<keyword evidence="8" id="KW-0902">Two-component regulatory system</keyword>
<evidence type="ECO:0000256" key="3">
    <source>
        <dbReference type="ARBA" id="ARBA00022553"/>
    </source>
</evidence>
<keyword evidence="4" id="KW-0808">Transferase</keyword>
<dbReference type="SUPFAM" id="SSF55781">
    <property type="entry name" value="GAF domain-like"/>
    <property type="match status" value="1"/>
</dbReference>
<sequence>MNDTINSDVEAIGRIDAIPAILDVACRVTGLRFAAVARVTESRWICCAVRDDIALGLVPGGELEIATTICDEIRAGGQAVIIDHVAEDVAWSGHHTPKLYGFQSYISMPIILRDGSFFGTLCALDPEPATLSTPDIISTFKLFAELIALHLESQSRLALSEAALLDAQETAELREQFIAVLGHDLRNPVAAIEAGAAMLAKAPPDEKSARIIAMVEDSCKRMTGLIGDVLDFARGRLGSGLTLVRQIDGGLRAALDQVVVETRAAYPGRQIARRFDLQEQVDCDTQRIAQLLANLLTNALTHGDKDSVVRASAESRGGIFTLSVVNHGQPIPSDKRARLFQPFTRMDEGRPQGLGLGLYIVSAIAKAHGGTVDVTSTAAETVFTLTMPNRG</sequence>
<dbReference type="InterPro" id="IPR036097">
    <property type="entry name" value="HisK_dim/P_sf"/>
</dbReference>
<evidence type="ECO:0000256" key="5">
    <source>
        <dbReference type="ARBA" id="ARBA00022741"/>
    </source>
</evidence>
<dbReference type="Pfam" id="PF00512">
    <property type="entry name" value="HisKA"/>
    <property type="match status" value="1"/>
</dbReference>
<dbReference type="SUPFAM" id="SSF55874">
    <property type="entry name" value="ATPase domain of HSP90 chaperone/DNA topoisomerase II/histidine kinase"/>
    <property type="match status" value="1"/>
</dbReference>
<keyword evidence="6" id="KW-0418">Kinase</keyword>